<gene>
    <name evidence="6" type="ORF">SAMN05421770_1107</name>
</gene>
<dbReference type="GO" id="GO:0004650">
    <property type="term" value="F:polygalacturonase activity"/>
    <property type="evidence" value="ECO:0007669"/>
    <property type="project" value="InterPro"/>
</dbReference>
<dbReference type="SUPFAM" id="SSF51126">
    <property type="entry name" value="Pectin lyase-like"/>
    <property type="match status" value="1"/>
</dbReference>
<dbReference type="RefSeq" id="WP_089410090.1">
    <property type="nucleotide sequence ID" value="NZ_FZOU01000010.1"/>
</dbReference>
<evidence type="ECO:0000256" key="2">
    <source>
        <dbReference type="ARBA" id="ARBA00022801"/>
    </source>
</evidence>
<dbReference type="PANTHER" id="PTHR31339:SF3">
    <property type="entry name" value="PECTIN LYASE-LIKE SUPERFAMILY PROTEIN"/>
    <property type="match status" value="1"/>
</dbReference>
<dbReference type="SMART" id="SM00710">
    <property type="entry name" value="PbH1"/>
    <property type="match status" value="5"/>
</dbReference>
<dbReference type="PROSITE" id="PS00502">
    <property type="entry name" value="POLYGALACTURONASE"/>
    <property type="match status" value="1"/>
</dbReference>
<dbReference type="InterPro" id="IPR000743">
    <property type="entry name" value="Glyco_hydro_28"/>
</dbReference>
<sequence length="415" mass="44095">MHVSKKLLCGAAFLGLIQTNELLGQKRCDVHTFGAKGDGVTKDTSAIQAAIDACSGSSGGVVLLRGAATYISGPLLLKSGTTLDIEPGAVLAATSDHDDFKPIQEFHDPGREPLLSADHAENIVITGGGVIDGRGDSWWGHREPGYLRPRLVVFRYSKHIRMENITVQNSPSWQIVPYYSDDVILRNMKVLAPEGASHNTDGIDPFSSGHVVIDHVTIDTGDDNVAIKSGQPGSPGPDAPSHDIVITDCEFLHGHGLSIGSEIAGGVQNVRVERVHFKGTGTGIRIKSNRDRGNDIGNFTYRDLVMEDVGTPIAISAYYPKMPTNVVSAPVTRLTPHFHDITIENVVATGAKEALMIVGLPESPIKAITLTNVHIQAAKPGTISFAEIVAKDLKVVVPGAATPIQIGEGVRGSLK</sequence>
<name>A0A239M566_9BACT</name>
<accession>A0A239M566</accession>
<dbReference type="OrthoDB" id="107371at2"/>
<dbReference type="InterPro" id="IPR051801">
    <property type="entry name" value="GH28_Enzymes"/>
</dbReference>
<comment type="similarity">
    <text evidence="1 4">Belongs to the glycosyl hydrolase 28 family.</text>
</comment>
<feature type="domain" description="Rhamnogalacturonase A/B/Epimerase-like pectate lyase" evidence="5">
    <location>
        <begin position="30"/>
        <end position="83"/>
    </location>
</feature>
<reference evidence="6 7" key="1">
    <citation type="submission" date="2017-06" db="EMBL/GenBank/DDBJ databases">
        <authorList>
            <person name="Kim H.J."/>
            <person name="Triplett B.A."/>
        </authorList>
    </citation>
    <scope>NUCLEOTIDE SEQUENCE [LARGE SCALE GENOMIC DNA]</scope>
    <source>
        <strain evidence="6 7">DSM 18704</strain>
    </source>
</reference>
<dbReference type="AlphaFoldDB" id="A0A239M566"/>
<dbReference type="PANTHER" id="PTHR31339">
    <property type="entry name" value="PECTIN LYASE-RELATED"/>
    <property type="match status" value="1"/>
</dbReference>
<dbReference type="InterPro" id="IPR011050">
    <property type="entry name" value="Pectin_lyase_fold/virulence"/>
</dbReference>
<keyword evidence="3 4" id="KW-0326">Glycosidase</keyword>
<evidence type="ECO:0000256" key="1">
    <source>
        <dbReference type="ARBA" id="ARBA00008834"/>
    </source>
</evidence>
<evidence type="ECO:0000313" key="6">
    <source>
        <dbReference type="EMBL" id="SNT37781.1"/>
    </source>
</evidence>
<evidence type="ECO:0000259" key="5">
    <source>
        <dbReference type="Pfam" id="PF12708"/>
    </source>
</evidence>
<evidence type="ECO:0000256" key="3">
    <source>
        <dbReference type="ARBA" id="ARBA00023295"/>
    </source>
</evidence>
<dbReference type="Gene3D" id="2.160.20.10">
    <property type="entry name" value="Single-stranded right-handed beta-helix, Pectin lyase-like"/>
    <property type="match status" value="1"/>
</dbReference>
<dbReference type="InterPro" id="IPR006626">
    <property type="entry name" value="PbH1"/>
</dbReference>
<keyword evidence="2 4" id="KW-0378">Hydrolase</keyword>
<dbReference type="InterPro" id="IPR012334">
    <property type="entry name" value="Pectin_lyas_fold"/>
</dbReference>
<organism evidence="6 7">
    <name type="scientific">Granulicella rosea</name>
    <dbReference type="NCBI Taxonomy" id="474952"/>
    <lineage>
        <taxon>Bacteria</taxon>
        <taxon>Pseudomonadati</taxon>
        <taxon>Acidobacteriota</taxon>
        <taxon>Terriglobia</taxon>
        <taxon>Terriglobales</taxon>
        <taxon>Acidobacteriaceae</taxon>
        <taxon>Granulicella</taxon>
    </lineage>
</organism>
<dbReference type="Proteomes" id="UP000198356">
    <property type="component" value="Unassembled WGS sequence"/>
</dbReference>
<dbReference type="GO" id="GO:0005975">
    <property type="term" value="P:carbohydrate metabolic process"/>
    <property type="evidence" value="ECO:0007669"/>
    <property type="project" value="InterPro"/>
</dbReference>
<evidence type="ECO:0000256" key="4">
    <source>
        <dbReference type="RuleBase" id="RU361169"/>
    </source>
</evidence>
<proteinExistence type="inferred from homology"/>
<dbReference type="EMBL" id="FZOU01000010">
    <property type="protein sequence ID" value="SNT37781.1"/>
    <property type="molecule type" value="Genomic_DNA"/>
</dbReference>
<dbReference type="InterPro" id="IPR024535">
    <property type="entry name" value="RHGA/B-epi-like_pectate_lyase"/>
</dbReference>
<dbReference type="Pfam" id="PF12708">
    <property type="entry name" value="Pect-lyase_RHGA_epim"/>
    <property type="match status" value="1"/>
</dbReference>
<protein>
    <submittedName>
        <fullName evidence="6">Polygalacturonase</fullName>
    </submittedName>
</protein>
<dbReference type="Pfam" id="PF00295">
    <property type="entry name" value="Glyco_hydro_28"/>
    <property type="match status" value="1"/>
</dbReference>
<evidence type="ECO:0000313" key="7">
    <source>
        <dbReference type="Proteomes" id="UP000198356"/>
    </source>
</evidence>
<keyword evidence="7" id="KW-1185">Reference proteome</keyword>